<name>A0A5B0PFC0_PUCGR</name>
<feature type="region of interest" description="Disordered" evidence="1">
    <location>
        <begin position="633"/>
        <end position="658"/>
    </location>
</feature>
<sequence>MIFFTQLNSWPHFLFILLTFVYRSDSLIPRLQEGIETDPTGAVLHEIPAIPTTRLSSDDVRNAAQGTYFHQFNNHPVYLLRPSLPADQGYRYSADASNRHTAFVSESPVRVVTTRVTDGISNTSARSSLIDPGPLKASLSHPGPESPTVTTHGPSMQQSFDAAMKQRMLESKPFVPASQAPGKGFQSRASFSNDNIRDQGKDSMVAPKQHKVDIDQNPNKASGNELRDQAGQGSRGNERANSKVLYESKASTGSQTSTSFDYAIHPERLDAIKNFIRQFKSDVASPDTSDTDNFSESNRSNGSNEFLPEISKVATSKENTERGGTPASLESLSSFKSSIPSESQQRPRALGEDEIRRAKNRQKRLRKQERRIRSQLTASKDTSAKVQSSEKTEKVALGAYDNEFPSLASSSEESSAVQLGKSSYPNQQESKNEEVIPNNERKEKQGDHQNYDQTIRPTRSHGSSEYFNTRGNLQPTISSISRRKGVKGKGSLSERPSESPSQPKRRAPEPLQPSSNILEQKDPQVKEKILSLLGIEQAKNVKPALEKKTHLGTPPNNQKVNDITDLSKQVKKEVAAKATRKLERDMIKSVAEQSSNRLIKSSLQKTSLSSVEKSIENLEHTNTKSAIGVEDKRSNFDNGQNLFVPQDSASKPEDHSRISTNPNTVLALKNKAAPNLPQSQSIQLMKGGPTFGGLPPRANQIPQTDPLVISSGSKTLQLKEQLQEPLIGAKSSETSNNKSSEKIKTQLHQSNPKKEEAIPPGSKETVKGPETYSDTSESHDQPENHSISKSGISPTKSNPSSVSMSNPHPMTSILSASDDISPSKISRQIVSSTSKDIRPLNNDVLHNVRPADSNSQAPSSSIASGSRKANSRSDLLHLPPNFTTDIDNHQINHNAIISLEDAFGEQASSKNSKTRNLVWQSPFQKKVKTAMLPLGIYLRISNLQAHSQVGFITEEGYQELYSLWKKDSYAYEIAESGIRDAIGTFEGTRRMLALRRQILHYTISQRWIKARNTWFDETTYGSTAATGFETLLGLSSEPFDVREIPLSSTLARSRKEKWEAMPHSLLIWGQAEMERQIEMRSYLAQRVNPFFWWEAYDLNMKSKLFGLDILTILKVGDSLQFGANFVIDRGYGRVSIDSAYALLLKVMTDTNRPLPWIESSERAWLYSLPDGLYEQRLQRLSQLISDSRPQMNPLSVDILAKKIDQNFIDSYGYRMGEELLWIDKGLPLDELLNQMKTKTPVVSDRLLLPQPKPYPTLWEFKDILLTSAHYFWNSFKYVLEY</sequence>
<feature type="compositionally biased region" description="Polar residues" evidence="1">
    <location>
        <begin position="249"/>
        <end position="259"/>
    </location>
</feature>
<keyword evidence="2" id="KW-0732">Signal</keyword>
<dbReference type="EMBL" id="VSWC01000054">
    <property type="protein sequence ID" value="KAA1099941.1"/>
    <property type="molecule type" value="Genomic_DNA"/>
</dbReference>
<evidence type="ECO:0000313" key="4">
    <source>
        <dbReference type="Proteomes" id="UP000324748"/>
    </source>
</evidence>
<reference evidence="3 4" key="1">
    <citation type="submission" date="2019-05" db="EMBL/GenBank/DDBJ databases">
        <title>Emergence of the Ug99 lineage of the wheat stem rust pathogen through somatic hybridization.</title>
        <authorList>
            <person name="Li F."/>
            <person name="Upadhyaya N.M."/>
            <person name="Sperschneider J."/>
            <person name="Matny O."/>
            <person name="Nguyen-Phuc H."/>
            <person name="Mago R."/>
            <person name="Raley C."/>
            <person name="Miller M.E."/>
            <person name="Silverstein K.A.T."/>
            <person name="Henningsen E."/>
            <person name="Hirsch C.D."/>
            <person name="Visser B."/>
            <person name="Pretorius Z.A."/>
            <person name="Steffenson B.J."/>
            <person name="Schwessinger B."/>
            <person name="Dodds P.N."/>
            <person name="Figueroa M."/>
        </authorList>
    </citation>
    <scope>NUCLEOTIDE SEQUENCE [LARGE SCALE GENOMIC DNA]</scope>
    <source>
        <strain evidence="3">21-0</strain>
    </source>
</reference>
<feature type="compositionally biased region" description="Polar residues" evidence="1">
    <location>
        <begin position="286"/>
        <end position="304"/>
    </location>
</feature>
<feature type="region of interest" description="Disordered" evidence="1">
    <location>
        <begin position="681"/>
        <end position="707"/>
    </location>
</feature>
<feature type="compositionally biased region" description="Basic residues" evidence="1">
    <location>
        <begin position="358"/>
        <end position="370"/>
    </location>
</feature>
<dbReference type="Proteomes" id="UP000324748">
    <property type="component" value="Unassembled WGS sequence"/>
</dbReference>
<evidence type="ECO:0000256" key="1">
    <source>
        <dbReference type="SAM" id="MobiDB-lite"/>
    </source>
</evidence>
<dbReference type="OrthoDB" id="2499131at2759"/>
<feature type="compositionally biased region" description="Polar residues" evidence="1">
    <location>
        <begin position="784"/>
        <end position="834"/>
    </location>
</feature>
<keyword evidence="4" id="KW-1185">Reference proteome</keyword>
<feature type="region of interest" description="Disordered" evidence="1">
    <location>
        <begin position="283"/>
        <end position="523"/>
    </location>
</feature>
<protein>
    <submittedName>
        <fullName evidence="3">Uncharacterized protein</fullName>
    </submittedName>
</protein>
<feature type="compositionally biased region" description="Polar residues" evidence="1">
    <location>
        <begin position="636"/>
        <end position="649"/>
    </location>
</feature>
<feature type="compositionally biased region" description="Polar residues" evidence="1">
    <location>
        <begin position="451"/>
        <end position="480"/>
    </location>
</feature>
<feature type="compositionally biased region" description="Polar residues" evidence="1">
    <location>
        <begin position="374"/>
        <end position="387"/>
    </location>
</feature>
<feature type="signal peptide" evidence="2">
    <location>
        <begin position="1"/>
        <end position="26"/>
    </location>
</feature>
<organism evidence="3 4">
    <name type="scientific">Puccinia graminis f. sp. tritici</name>
    <dbReference type="NCBI Taxonomy" id="56615"/>
    <lineage>
        <taxon>Eukaryota</taxon>
        <taxon>Fungi</taxon>
        <taxon>Dikarya</taxon>
        <taxon>Basidiomycota</taxon>
        <taxon>Pucciniomycotina</taxon>
        <taxon>Pucciniomycetes</taxon>
        <taxon>Pucciniales</taxon>
        <taxon>Pucciniaceae</taxon>
        <taxon>Puccinia</taxon>
    </lineage>
</organism>
<feature type="compositionally biased region" description="Low complexity" evidence="1">
    <location>
        <begin position="851"/>
        <end position="868"/>
    </location>
</feature>
<proteinExistence type="predicted"/>
<feature type="compositionally biased region" description="Low complexity" evidence="1">
    <location>
        <begin position="328"/>
        <end position="343"/>
    </location>
</feature>
<feature type="region of interest" description="Disordered" evidence="1">
    <location>
        <begin position="123"/>
        <end position="155"/>
    </location>
</feature>
<evidence type="ECO:0000256" key="2">
    <source>
        <dbReference type="SAM" id="SignalP"/>
    </source>
</evidence>
<feature type="region of interest" description="Disordered" evidence="1">
    <location>
        <begin position="725"/>
        <end position="876"/>
    </location>
</feature>
<feature type="compositionally biased region" description="Basic and acidic residues" evidence="1">
    <location>
        <begin position="430"/>
        <end position="450"/>
    </location>
</feature>
<feature type="region of interest" description="Disordered" evidence="1">
    <location>
        <begin position="174"/>
        <end position="259"/>
    </location>
</feature>
<gene>
    <name evidence="3" type="ORF">PGT21_025604</name>
</gene>
<comment type="caution">
    <text evidence="3">The sequence shown here is derived from an EMBL/GenBank/DDBJ whole genome shotgun (WGS) entry which is preliminary data.</text>
</comment>
<feature type="compositionally biased region" description="Low complexity" evidence="1">
    <location>
        <begin position="406"/>
        <end position="416"/>
    </location>
</feature>
<feature type="compositionally biased region" description="Polar residues" evidence="1">
    <location>
        <begin position="420"/>
        <end position="429"/>
    </location>
</feature>
<accession>A0A5B0PFC0</accession>
<evidence type="ECO:0000313" key="3">
    <source>
        <dbReference type="EMBL" id="KAA1099941.1"/>
    </source>
</evidence>
<feature type="chain" id="PRO_5022817556" evidence="2">
    <location>
        <begin position="27"/>
        <end position="1281"/>
    </location>
</feature>